<comment type="caution">
    <text evidence="1">The sequence shown here is derived from an EMBL/GenBank/DDBJ whole genome shotgun (WGS) entry which is preliminary data.</text>
</comment>
<sequence length="135" mass="14260">MSPTCLIVPLGEMAMNAIRRVTRVGLRMFSTTGVALLVLFGCPGDNSAVAMDEVVLADASSVDASFLSALEWRFVGPYRGGRVLAVAGIPDDPLVYYFGAAHGGVWKTTDAGGNWWNVSDGFFKFPAVGGLDVSL</sequence>
<organism evidence="1">
    <name type="scientific">marine sediment metagenome</name>
    <dbReference type="NCBI Taxonomy" id="412755"/>
    <lineage>
        <taxon>unclassified sequences</taxon>
        <taxon>metagenomes</taxon>
        <taxon>ecological metagenomes</taxon>
    </lineage>
</organism>
<evidence type="ECO:0000313" key="1">
    <source>
        <dbReference type="EMBL" id="GAF95770.1"/>
    </source>
</evidence>
<dbReference type="InterPro" id="IPR036278">
    <property type="entry name" value="Sialidase_sf"/>
</dbReference>
<name>X0V541_9ZZZZ</name>
<dbReference type="Gene3D" id="2.130.10.10">
    <property type="entry name" value="YVTN repeat-like/Quinoprotein amine dehydrogenase"/>
    <property type="match status" value="1"/>
</dbReference>
<dbReference type="EMBL" id="BARS01010636">
    <property type="protein sequence ID" value="GAF95770.1"/>
    <property type="molecule type" value="Genomic_DNA"/>
</dbReference>
<proteinExistence type="predicted"/>
<reference evidence="1" key="1">
    <citation type="journal article" date="2014" name="Front. Microbiol.">
        <title>High frequency of phylogenetically diverse reductive dehalogenase-homologous genes in deep subseafloor sedimentary metagenomes.</title>
        <authorList>
            <person name="Kawai M."/>
            <person name="Futagami T."/>
            <person name="Toyoda A."/>
            <person name="Takaki Y."/>
            <person name="Nishi S."/>
            <person name="Hori S."/>
            <person name="Arai W."/>
            <person name="Tsubouchi T."/>
            <person name="Morono Y."/>
            <person name="Uchiyama I."/>
            <person name="Ito T."/>
            <person name="Fujiyama A."/>
            <person name="Inagaki F."/>
            <person name="Takami H."/>
        </authorList>
    </citation>
    <scope>NUCLEOTIDE SEQUENCE</scope>
    <source>
        <strain evidence="1">Expedition CK06-06</strain>
    </source>
</reference>
<dbReference type="SUPFAM" id="SSF50939">
    <property type="entry name" value="Sialidases"/>
    <property type="match status" value="1"/>
</dbReference>
<dbReference type="InterPro" id="IPR015943">
    <property type="entry name" value="WD40/YVTN_repeat-like_dom_sf"/>
</dbReference>
<protein>
    <recommendedName>
        <fullName evidence="2">Glycosyl hydrolase</fullName>
    </recommendedName>
</protein>
<gene>
    <name evidence="1" type="ORF">S01H1_19645</name>
</gene>
<accession>X0V541</accession>
<feature type="non-terminal residue" evidence="1">
    <location>
        <position position="135"/>
    </location>
</feature>
<evidence type="ECO:0008006" key="2">
    <source>
        <dbReference type="Google" id="ProtNLM"/>
    </source>
</evidence>
<dbReference type="AlphaFoldDB" id="X0V541"/>